<dbReference type="AlphaFoldDB" id="A0A3B1BFM9"/>
<evidence type="ECO:0000313" key="2">
    <source>
        <dbReference type="EMBL" id="VAX10188.1"/>
    </source>
</evidence>
<gene>
    <name evidence="2" type="ORF">MNBD_GAMMA25-657</name>
</gene>
<organism evidence="2">
    <name type="scientific">hydrothermal vent metagenome</name>
    <dbReference type="NCBI Taxonomy" id="652676"/>
    <lineage>
        <taxon>unclassified sequences</taxon>
        <taxon>metagenomes</taxon>
        <taxon>ecological metagenomes</taxon>
    </lineage>
</organism>
<name>A0A3B1BFM9_9ZZZZ</name>
<proteinExistence type="predicted"/>
<protein>
    <recommendedName>
        <fullName evidence="1">TNase-like domain-containing protein</fullName>
    </recommendedName>
</protein>
<dbReference type="EMBL" id="UOFY01000046">
    <property type="protein sequence ID" value="VAX10188.1"/>
    <property type="molecule type" value="Genomic_DNA"/>
</dbReference>
<accession>A0A3B1BFM9</accession>
<dbReference type="SUPFAM" id="SSF50199">
    <property type="entry name" value="Staphylococcal nuclease"/>
    <property type="match status" value="1"/>
</dbReference>
<dbReference type="Gene3D" id="2.40.50.90">
    <property type="match status" value="1"/>
</dbReference>
<sequence>MPYFLLNRALNRAPCLFLLFILCVTSPGLQAENCLTPRYDETVTVKRIVDGDTLQLLDGRKLRLIGINTPELNTRTKAAEPLAHSARQHLLTLARPGRPLKLRWGTEKKDRYGRLLAHGFNSEGRNLSAALLAAGMGAAIQIPPNLWAYDCYLRTENNARKNLFGIWSHAYFNPLNAHQLATDVNGFHFVRGRLSRVGESKSALWLNLGEHFALRIPKSDLAYFNNIPFKQLIGRPLTARGWVYSYQGQKRINLHHPGSLEIGHKHE</sequence>
<dbReference type="PROSITE" id="PS50830">
    <property type="entry name" value="TNASE_3"/>
    <property type="match status" value="1"/>
</dbReference>
<evidence type="ECO:0000259" key="1">
    <source>
        <dbReference type="PROSITE" id="PS50830"/>
    </source>
</evidence>
<dbReference type="InterPro" id="IPR016071">
    <property type="entry name" value="Staphylococal_nuclease_OB-fold"/>
</dbReference>
<feature type="domain" description="TNase-like" evidence="1">
    <location>
        <begin position="39"/>
        <end position="169"/>
    </location>
</feature>
<dbReference type="Pfam" id="PF00565">
    <property type="entry name" value="SNase"/>
    <property type="match status" value="1"/>
</dbReference>
<dbReference type="InterPro" id="IPR035437">
    <property type="entry name" value="SNase_OB-fold_sf"/>
</dbReference>
<dbReference type="SMART" id="SM00318">
    <property type="entry name" value="SNc"/>
    <property type="match status" value="1"/>
</dbReference>
<reference evidence="2" key="1">
    <citation type="submission" date="2018-06" db="EMBL/GenBank/DDBJ databases">
        <authorList>
            <person name="Zhirakovskaya E."/>
        </authorList>
    </citation>
    <scope>NUCLEOTIDE SEQUENCE</scope>
</reference>